<protein>
    <submittedName>
        <fullName evidence="2">Uncharacterized protein</fullName>
    </submittedName>
</protein>
<keyword evidence="3" id="KW-1185">Reference proteome</keyword>
<name>A0A162Z1M9_9FLAO</name>
<feature type="transmembrane region" description="Helical" evidence="1">
    <location>
        <begin position="131"/>
        <end position="147"/>
    </location>
</feature>
<sequence length="282" mass="33159">MTQIFSNREISIVFWFLIFFLFVLTKKSVRNSSVHLVKTFFNEKVIDIVFLMTIYIGLIILALTLIGFWEISLLKDSILWIVFAGFPLLMKTNNINSEQGFLNSIMRDSIKGIVIIEFIANLYTFSLITELILIPIMTFIGIAPLFTKGKPEYKSVEKLFNGITSIFGLIVLGRTIFKIVQGFGDFANVMTVKSFLFPIILTFSFVPFLYCVALWSLYEIMFIRMNRRLKKKKQKRYLKKRMITTFWLNRKKLRRFQSEMGFEPIMNNKDIDNVIFKFLKEK</sequence>
<feature type="transmembrane region" description="Helical" evidence="1">
    <location>
        <begin position="159"/>
        <end position="177"/>
    </location>
</feature>
<comment type="caution">
    <text evidence="2">The sequence shown here is derived from an EMBL/GenBank/DDBJ whole genome shotgun (WGS) entry which is preliminary data.</text>
</comment>
<feature type="transmembrane region" description="Helical" evidence="1">
    <location>
        <begin position="197"/>
        <end position="223"/>
    </location>
</feature>
<evidence type="ECO:0000313" key="3">
    <source>
        <dbReference type="Proteomes" id="UP000076715"/>
    </source>
</evidence>
<proteinExistence type="predicted"/>
<feature type="transmembrane region" description="Helical" evidence="1">
    <location>
        <begin position="6"/>
        <end position="24"/>
    </location>
</feature>
<organism evidence="2 3">
    <name type="scientific">Aquimarina aggregata</name>
    <dbReference type="NCBI Taxonomy" id="1642818"/>
    <lineage>
        <taxon>Bacteria</taxon>
        <taxon>Pseudomonadati</taxon>
        <taxon>Bacteroidota</taxon>
        <taxon>Flavobacteriia</taxon>
        <taxon>Flavobacteriales</taxon>
        <taxon>Flavobacteriaceae</taxon>
        <taxon>Aquimarina</taxon>
    </lineage>
</organism>
<evidence type="ECO:0000313" key="2">
    <source>
        <dbReference type="EMBL" id="KZS39496.1"/>
    </source>
</evidence>
<keyword evidence="1" id="KW-0812">Transmembrane</keyword>
<evidence type="ECO:0000256" key="1">
    <source>
        <dbReference type="SAM" id="Phobius"/>
    </source>
</evidence>
<keyword evidence="1" id="KW-0472">Membrane</keyword>
<dbReference type="EMBL" id="LQRT01000030">
    <property type="protein sequence ID" value="KZS39496.1"/>
    <property type="molecule type" value="Genomic_DNA"/>
</dbReference>
<reference evidence="2 3" key="1">
    <citation type="submission" date="2016-01" db="EMBL/GenBank/DDBJ databases">
        <title>The draft genome sequence of Aquimarina sp. RZW4-3-2.</title>
        <authorList>
            <person name="Wang Y."/>
        </authorList>
    </citation>
    <scope>NUCLEOTIDE SEQUENCE [LARGE SCALE GENOMIC DNA]</scope>
    <source>
        <strain evidence="2 3">RZW4-3-2</strain>
    </source>
</reference>
<feature type="transmembrane region" description="Helical" evidence="1">
    <location>
        <begin position="45"/>
        <end position="71"/>
    </location>
</feature>
<accession>A0A162Z1M9</accession>
<keyword evidence="1" id="KW-1133">Transmembrane helix</keyword>
<dbReference type="Proteomes" id="UP000076715">
    <property type="component" value="Unassembled WGS sequence"/>
</dbReference>
<dbReference type="AlphaFoldDB" id="A0A162Z1M9"/>
<gene>
    <name evidence="2" type="ORF">AWE51_25785</name>
</gene>